<gene>
    <name evidence="1" type="ORF">Daesc_000268</name>
</gene>
<sequence>MQIGHQNIKTEVLRPVLDSRDIISHPLTSQRGRSINVDAEVKERVHQHPINEDLAVAWCEVRVEARKGKHQ</sequence>
<evidence type="ECO:0000313" key="1">
    <source>
        <dbReference type="EMBL" id="KAK6957482.1"/>
    </source>
</evidence>
<name>A0AAX6MZ80_9PEZI</name>
<keyword evidence="2" id="KW-1185">Reference proteome</keyword>
<dbReference type="EMBL" id="JBANMG010000001">
    <property type="protein sequence ID" value="KAK6957482.1"/>
    <property type="molecule type" value="Genomic_DNA"/>
</dbReference>
<evidence type="ECO:0000313" key="2">
    <source>
        <dbReference type="Proteomes" id="UP001369815"/>
    </source>
</evidence>
<accession>A0AAX6MZ80</accession>
<proteinExistence type="predicted"/>
<reference evidence="1 2" key="1">
    <citation type="journal article" date="2024" name="Front Chem Biol">
        <title>Unveiling the potential of Daldinia eschscholtzii MFLUCC 19-0629 through bioactivity and bioinformatics studies for enhanced sustainable agriculture production.</title>
        <authorList>
            <person name="Brooks S."/>
            <person name="Weaver J.A."/>
            <person name="Klomchit A."/>
            <person name="Alharthi S.A."/>
            <person name="Onlamun T."/>
            <person name="Nurani R."/>
            <person name="Vong T.K."/>
            <person name="Alberti F."/>
            <person name="Greco C."/>
        </authorList>
    </citation>
    <scope>NUCLEOTIDE SEQUENCE [LARGE SCALE GENOMIC DNA]</scope>
    <source>
        <strain evidence="1">MFLUCC 19-0629</strain>
    </source>
</reference>
<organism evidence="1 2">
    <name type="scientific">Daldinia eschscholtzii</name>
    <dbReference type="NCBI Taxonomy" id="292717"/>
    <lineage>
        <taxon>Eukaryota</taxon>
        <taxon>Fungi</taxon>
        <taxon>Dikarya</taxon>
        <taxon>Ascomycota</taxon>
        <taxon>Pezizomycotina</taxon>
        <taxon>Sordariomycetes</taxon>
        <taxon>Xylariomycetidae</taxon>
        <taxon>Xylariales</taxon>
        <taxon>Hypoxylaceae</taxon>
        <taxon>Daldinia</taxon>
    </lineage>
</organism>
<protein>
    <submittedName>
        <fullName evidence="1">Uncharacterized protein</fullName>
    </submittedName>
</protein>
<dbReference type="AlphaFoldDB" id="A0AAX6MZ80"/>
<comment type="caution">
    <text evidence="1">The sequence shown here is derived from an EMBL/GenBank/DDBJ whole genome shotgun (WGS) entry which is preliminary data.</text>
</comment>
<dbReference type="Proteomes" id="UP001369815">
    <property type="component" value="Unassembled WGS sequence"/>
</dbReference>